<accession>W5SKN2</accession>
<proteinExistence type="predicted"/>
<protein>
    <submittedName>
        <fullName evidence="2">Uncharacterized protein</fullName>
    </submittedName>
</protein>
<sequence length="276" mass="31016">MVSILIQKYKGGMLLKWKYFICMMILLFSVLILKCPLGKIKNYNDFSLNGNLDSFDNLNEKNSLNTLDAYSALQVSFVKLRDSYIDTPAGFNETQFDSIFQWNSTIKRVRSGIYSVLKRDIGTLNNLNIIVTNLSGSVDKNLKSIVSDLFVGLWDIASSIDSVLARRGYILSDANLIMIKSSSNTEIINDIRVSLEHMLELREELVKLLQNIINSAAIFGIDAIDRIEDILRPITTLALGFTGLACSTNRICVINNELKSLSSQIEDNVSKLKKEK</sequence>
<gene>
    <name evidence="2" type="ORF">BCD_1359</name>
</gene>
<evidence type="ECO:0000313" key="2">
    <source>
        <dbReference type="EMBL" id="AHH07425.1"/>
    </source>
</evidence>
<keyword evidence="1" id="KW-1133">Transmembrane helix</keyword>
<dbReference type="AlphaFoldDB" id="W5SKN2"/>
<organism evidence="2">
    <name type="scientific">Borrelia crocidurae DOU</name>
    <dbReference type="NCBI Taxonomy" id="1293575"/>
    <lineage>
        <taxon>Bacteria</taxon>
        <taxon>Pseudomonadati</taxon>
        <taxon>Spirochaetota</taxon>
        <taxon>Spirochaetia</taxon>
        <taxon>Spirochaetales</taxon>
        <taxon>Borreliaceae</taxon>
        <taxon>Borrelia</taxon>
    </lineage>
</organism>
<keyword evidence="2" id="KW-0614">Plasmid</keyword>
<dbReference type="HOGENOM" id="CLU_076832_1_0_12"/>
<geneLocation type="plasmid" evidence="2">
    <name>unnamed</name>
</geneLocation>
<feature type="transmembrane region" description="Helical" evidence="1">
    <location>
        <begin position="17"/>
        <end position="37"/>
    </location>
</feature>
<name>W5SKN2_9SPIR</name>
<dbReference type="EMBL" id="CP004316">
    <property type="protein sequence ID" value="AHH07425.1"/>
    <property type="molecule type" value="Genomic_DNA"/>
</dbReference>
<evidence type="ECO:0000256" key="1">
    <source>
        <dbReference type="SAM" id="Phobius"/>
    </source>
</evidence>
<keyword evidence="1" id="KW-0812">Transmembrane</keyword>
<keyword evidence="1" id="KW-0472">Membrane</keyword>
<reference evidence="2" key="1">
    <citation type="submission" date="2013-02" db="EMBL/GenBank/DDBJ databases">
        <title>Comparative genomics of Borrelia species.</title>
        <authorList>
            <person name="Schwan T.G."/>
            <person name="Raffel S.J."/>
            <person name="Porcella S.F."/>
        </authorList>
    </citation>
    <scope>NUCLEOTIDE SEQUENCE</scope>
    <source>
        <strain evidence="2">DOU</strain>
        <plasmid evidence="2">unnamed</plasmid>
    </source>
</reference>